<proteinExistence type="predicted"/>
<dbReference type="EMBL" id="CADCUE010000252">
    <property type="protein sequence ID" value="CAA9355962.1"/>
    <property type="molecule type" value="Genomic_DNA"/>
</dbReference>
<organism evidence="1">
    <name type="scientific">uncultured Frankineae bacterium</name>
    <dbReference type="NCBI Taxonomy" id="437475"/>
    <lineage>
        <taxon>Bacteria</taxon>
        <taxon>Bacillati</taxon>
        <taxon>Actinomycetota</taxon>
        <taxon>Actinomycetes</taxon>
        <taxon>Frankiales</taxon>
        <taxon>environmental samples</taxon>
    </lineage>
</organism>
<dbReference type="InterPro" id="IPR007612">
    <property type="entry name" value="LOR"/>
</dbReference>
<name>A0A6J4MCH1_9ACTN</name>
<sequence length="204" mass="22723">MTSAEPLPATPAPPVRFHVQQRVTPFQNSYRVLADDGGQPGGLIAFAAQKRLAFKEQFTLFRDETRTEPVLTIAADRRIDVRSTMTVRDPAGAVVGVLRKRGAASLLRSTWEAEQPGRPPVVVRERSVAIAVLRRVWGLVPYVGDLPLPVVFHFDGVDASGQTVLTHERRWGLRDRYVLEVRPDRVDPRLAIALAVCLDAMQKR</sequence>
<protein>
    <submittedName>
        <fullName evidence="1">Uncharacterized protein</fullName>
    </submittedName>
</protein>
<evidence type="ECO:0000313" key="1">
    <source>
        <dbReference type="EMBL" id="CAA9355962.1"/>
    </source>
</evidence>
<dbReference type="Pfam" id="PF04525">
    <property type="entry name" value="LOR"/>
    <property type="match status" value="1"/>
</dbReference>
<accession>A0A6J4MCH1</accession>
<reference evidence="1" key="1">
    <citation type="submission" date="2020-02" db="EMBL/GenBank/DDBJ databases">
        <authorList>
            <person name="Meier V. D."/>
        </authorList>
    </citation>
    <scope>NUCLEOTIDE SEQUENCE</scope>
    <source>
        <strain evidence="1">AVDCRST_MAG16</strain>
    </source>
</reference>
<dbReference type="AlphaFoldDB" id="A0A6J4MCH1"/>
<gene>
    <name evidence="1" type="ORF">AVDCRST_MAG16-2660</name>
</gene>